<feature type="region of interest" description="Disordered" evidence="1">
    <location>
        <begin position="147"/>
        <end position="210"/>
    </location>
</feature>
<dbReference type="SMART" id="SM00271">
    <property type="entry name" value="DnaJ"/>
    <property type="match status" value="1"/>
</dbReference>
<dbReference type="HOGENOM" id="CLU_025145_0_2_1"/>
<reference evidence="4 5" key="1">
    <citation type="submission" date="2014-06" db="EMBL/GenBank/DDBJ databases">
        <authorList>
            <consortium name="DOE Joint Genome Institute"/>
            <person name="Kuo A."/>
            <person name="Kohler A."/>
            <person name="Nagy L.G."/>
            <person name="Floudas D."/>
            <person name="Copeland A."/>
            <person name="Barry K.W."/>
            <person name="Cichocki N."/>
            <person name="Veneault-Fourrey C."/>
            <person name="LaButti K."/>
            <person name="Lindquist E.A."/>
            <person name="Lipzen A."/>
            <person name="Lundell T."/>
            <person name="Morin E."/>
            <person name="Murat C."/>
            <person name="Sun H."/>
            <person name="Tunlid A."/>
            <person name="Henrissat B."/>
            <person name="Grigoriev I.V."/>
            <person name="Hibbett D.S."/>
            <person name="Martin F."/>
            <person name="Nordberg H.P."/>
            <person name="Cantor M.N."/>
            <person name="Hua S.X."/>
        </authorList>
    </citation>
    <scope>NUCLEOTIDE SEQUENCE [LARGE SCALE GENOMIC DNA]</scope>
    <source>
        <strain evidence="4 5">ATCC 200175</strain>
    </source>
</reference>
<evidence type="ECO:0000313" key="5">
    <source>
        <dbReference type="Proteomes" id="UP000053647"/>
    </source>
</evidence>
<dbReference type="PRINTS" id="PR00625">
    <property type="entry name" value="JDOMAIN"/>
</dbReference>
<dbReference type="PANTHER" id="PTHR44924">
    <property type="entry name" value="DNAJ SUBFAMILY A MEMBER 2"/>
    <property type="match status" value="1"/>
</dbReference>
<feature type="compositionally biased region" description="Basic and acidic residues" evidence="1">
    <location>
        <begin position="162"/>
        <end position="183"/>
    </location>
</feature>
<sequence>MSFTGSLSRVFSPKWLILTGLSMLVVATTLLALGGGQPDQYWSYVFPAFALGSGGAMLTYTHTNIAIFQVAPASMAGTVGAMLNGALQFGSAIGLAAVGSIETSVEATRGGPEEYYGRAAAFWFLLAIVLLEIISVSCLYQRNTDHLPQPKFDGDNTAVGQSKEKADEINDIDHGSKPMKEETISPSSQTSNGTNSAPSGSRKGRKIGTQEKPLETGYCDILGVPIDATTEDVKKAYRRLAIKHHPDKNPDDPHAEERFKEIAIAYQTLSDPELRKKYNEFGPKESAPEGGFVDPEEVFGAIFGGERFLPIIGHISLARDMKTALQEAEEAEGEEGKQVMRDAKGKEIISEEEKARSEEKERKASAEKAAARAERVQKLVENLDRKLSIFTESATGPDDPDVSRSWRTICQLEAEELKKVSYGVELLQAVAFVYMSKVKHFLATSQPLFGVGGWLHNVQGKYHVFSETVSTLRSAIELKSVFDQIQAVEKAGNLSPEEKRRLEEQAAEKGLQALFKGTKLEVESVLHETCDRMLEDPSVSRNKATLRAVTLQILGESYVTIKKDSDGIPDEGEYVRVKTKSSRDHQRPP</sequence>
<dbReference type="InterPro" id="IPR001623">
    <property type="entry name" value="DnaJ_domain"/>
</dbReference>
<feature type="region of interest" description="Disordered" evidence="1">
    <location>
        <begin position="326"/>
        <end position="368"/>
    </location>
</feature>
<dbReference type="InterPro" id="IPR036869">
    <property type="entry name" value="J_dom_sf"/>
</dbReference>
<feature type="transmembrane region" description="Helical" evidence="2">
    <location>
        <begin position="15"/>
        <end position="35"/>
    </location>
</feature>
<gene>
    <name evidence="4" type="ORF">PAXINDRAFT_17874</name>
</gene>
<protein>
    <recommendedName>
        <fullName evidence="3">J domain-containing protein</fullName>
    </recommendedName>
</protein>
<feature type="transmembrane region" description="Helical" evidence="2">
    <location>
        <begin position="41"/>
        <end position="60"/>
    </location>
</feature>
<feature type="region of interest" description="Disordered" evidence="1">
    <location>
        <begin position="565"/>
        <end position="589"/>
    </location>
</feature>
<dbReference type="Pfam" id="PF00226">
    <property type="entry name" value="DnaJ"/>
    <property type="match status" value="1"/>
</dbReference>
<dbReference type="Gene3D" id="1.10.287.110">
    <property type="entry name" value="DnaJ domain"/>
    <property type="match status" value="1"/>
</dbReference>
<evidence type="ECO:0000313" key="4">
    <source>
        <dbReference type="EMBL" id="KIJ09024.1"/>
    </source>
</evidence>
<feature type="transmembrane region" description="Helical" evidence="2">
    <location>
        <begin position="81"/>
        <end position="101"/>
    </location>
</feature>
<dbReference type="PROSITE" id="PS00636">
    <property type="entry name" value="DNAJ_1"/>
    <property type="match status" value="1"/>
</dbReference>
<feature type="compositionally biased region" description="Basic and acidic residues" evidence="1">
    <location>
        <begin position="334"/>
        <end position="368"/>
    </location>
</feature>
<keyword evidence="2" id="KW-0812">Transmembrane</keyword>
<evidence type="ECO:0000259" key="3">
    <source>
        <dbReference type="PROSITE" id="PS50076"/>
    </source>
</evidence>
<dbReference type="SUPFAM" id="SSF103473">
    <property type="entry name" value="MFS general substrate transporter"/>
    <property type="match status" value="1"/>
</dbReference>
<dbReference type="InterPro" id="IPR036259">
    <property type="entry name" value="MFS_trans_sf"/>
</dbReference>
<dbReference type="Gene3D" id="1.20.1250.20">
    <property type="entry name" value="MFS general substrate transporter like domains"/>
    <property type="match status" value="1"/>
</dbReference>
<feature type="transmembrane region" description="Helical" evidence="2">
    <location>
        <begin position="121"/>
        <end position="140"/>
    </location>
</feature>
<evidence type="ECO:0000256" key="1">
    <source>
        <dbReference type="SAM" id="MobiDB-lite"/>
    </source>
</evidence>
<organism evidence="4 5">
    <name type="scientific">Paxillus involutus ATCC 200175</name>
    <dbReference type="NCBI Taxonomy" id="664439"/>
    <lineage>
        <taxon>Eukaryota</taxon>
        <taxon>Fungi</taxon>
        <taxon>Dikarya</taxon>
        <taxon>Basidiomycota</taxon>
        <taxon>Agaricomycotina</taxon>
        <taxon>Agaricomycetes</taxon>
        <taxon>Agaricomycetidae</taxon>
        <taxon>Boletales</taxon>
        <taxon>Paxilineae</taxon>
        <taxon>Paxillaceae</taxon>
        <taxon>Paxillus</taxon>
    </lineage>
</organism>
<dbReference type="Proteomes" id="UP000053647">
    <property type="component" value="Unassembled WGS sequence"/>
</dbReference>
<dbReference type="OrthoDB" id="552049at2759"/>
<evidence type="ECO:0000256" key="2">
    <source>
        <dbReference type="SAM" id="Phobius"/>
    </source>
</evidence>
<dbReference type="PANTHER" id="PTHR44924:SF1">
    <property type="entry name" value="DNAJ SUBFAMILY A MEMBER 2"/>
    <property type="match status" value="1"/>
</dbReference>
<keyword evidence="2" id="KW-1133">Transmembrane helix</keyword>
<feature type="compositionally biased region" description="Basic and acidic residues" evidence="1">
    <location>
        <begin position="573"/>
        <end position="589"/>
    </location>
</feature>
<dbReference type="CDD" id="cd06257">
    <property type="entry name" value="DnaJ"/>
    <property type="match status" value="1"/>
</dbReference>
<feature type="domain" description="J" evidence="3">
    <location>
        <begin position="217"/>
        <end position="282"/>
    </location>
</feature>
<name>A0A0C9SPI8_PAXIN</name>
<dbReference type="SUPFAM" id="SSF46565">
    <property type="entry name" value="Chaperone J-domain"/>
    <property type="match status" value="1"/>
</dbReference>
<dbReference type="PROSITE" id="PS50076">
    <property type="entry name" value="DNAJ_2"/>
    <property type="match status" value="1"/>
</dbReference>
<dbReference type="EMBL" id="KN819518">
    <property type="protein sequence ID" value="KIJ09024.1"/>
    <property type="molecule type" value="Genomic_DNA"/>
</dbReference>
<dbReference type="InterPro" id="IPR026894">
    <property type="entry name" value="DnaJ_X"/>
</dbReference>
<proteinExistence type="predicted"/>
<dbReference type="AlphaFoldDB" id="A0A0C9SPI8"/>
<reference evidence="5" key="2">
    <citation type="submission" date="2015-01" db="EMBL/GenBank/DDBJ databases">
        <title>Evolutionary Origins and Diversification of the Mycorrhizal Mutualists.</title>
        <authorList>
            <consortium name="DOE Joint Genome Institute"/>
            <consortium name="Mycorrhizal Genomics Consortium"/>
            <person name="Kohler A."/>
            <person name="Kuo A."/>
            <person name="Nagy L.G."/>
            <person name="Floudas D."/>
            <person name="Copeland A."/>
            <person name="Barry K.W."/>
            <person name="Cichocki N."/>
            <person name="Veneault-Fourrey C."/>
            <person name="LaButti K."/>
            <person name="Lindquist E.A."/>
            <person name="Lipzen A."/>
            <person name="Lundell T."/>
            <person name="Morin E."/>
            <person name="Murat C."/>
            <person name="Riley R."/>
            <person name="Ohm R."/>
            <person name="Sun H."/>
            <person name="Tunlid A."/>
            <person name="Henrissat B."/>
            <person name="Grigoriev I.V."/>
            <person name="Hibbett D.S."/>
            <person name="Martin F."/>
        </authorList>
    </citation>
    <scope>NUCLEOTIDE SEQUENCE [LARGE SCALE GENOMIC DNA]</scope>
    <source>
        <strain evidence="5">ATCC 200175</strain>
    </source>
</reference>
<keyword evidence="5" id="KW-1185">Reference proteome</keyword>
<dbReference type="Pfam" id="PF14308">
    <property type="entry name" value="DnaJ-X"/>
    <property type="match status" value="1"/>
</dbReference>
<keyword evidence="2" id="KW-0472">Membrane</keyword>
<accession>A0A0C9SPI8</accession>
<feature type="compositionally biased region" description="Polar residues" evidence="1">
    <location>
        <begin position="184"/>
        <end position="199"/>
    </location>
</feature>
<dbReference type="InterPro" id="IPR018253">
    <property type="entry name" value="DnaJ_domain_CS"/>
</dbReference>